<proteinExistence type="predicted"/>
<feature type="domain" description="ABC transmembrane type-1" evidence="9">
    <location>
        <begin position="393"/>
        <end position="671"/>
    </location>
</feature>
<sequence>MTAVHEGDLVLNALGQMGTRIDCAGFNRLDLEGPQVLWLVASGAVDLFAVDAGQQGHWHHLGRLEAGSLLLGPVPGPHHTLVARPLRDCVVHRIGLRELYQPANTQTWSYDEYGNPQYVPPTTSPLEYALALGVGRSLSILFQAPMATERAAEVTDDDVFWMQVPPGSVQYGSLYGAEAAADLLMDPAVWQSMVDQQYRLLTTLDRWIEQLERTHETRTAEGIKAGEAVRAQADRTLLASIGKRGDKRTTAADADASYAACKLVAEAAGITLAEPAQSGTESDRLDPVERVAIASRVRARAVRLDGRWWRDNVGPLVGHRALSGAPVALLWRRGGYVAVHPATGRETPIEKANAEEFEPRAVMFYRPLPDRALSPLRLLRFSMRGTGGDLANLLISGLVTVAIGALVPIATGKILGEFVPKAQTGLIVQFCLAVMISSVVAAAFMLLQNLTILRLEGRIEATLQPALWDRLLRLPTKFFTERSTGELASQAMGISAIRRLMAGVGPVVASSVTVGAMNLALLFWYSVPMAMAAIGMLVVIAGVFLGLGLWQVRWQRRLVVLSNKLNNQAFQTLRGLPKLRVAAAENYAYAAWADRFARSRELQQKVGRIKNLTTVMGAVYLPVCTLLMFMLLAGPARGSMSAAAFLTFNTSVTMLLTSVTQLTGSFVSVVAALPLFEEIKPVLDATPEVRTASTRPGPLTGAIEARRLSFRYSDDGPLVLDDVSFDVRPGEFVAIVGPSGCGKSTLLRLLIGFDKPVSGSVLYDGQDLSALDQSAVRRQCGVVLQHAQPFTGSILDVICGTEPYTPEEAMAAAEMAGLAEDIKRMPMGLHTIVSGSGAISGGQRQRLMIAQALIRRPRILFFDEATSALDNETQRTVIESTKALHATRIVIAHRLSTVLDADRVIVMEDGKVAQQGPPAQLLADTNGRLHELVRRQMA</sequence>
<dbReference type="Gene3D" id="3.40.50.300">
    <property type="entry name" value="P-loop containing nucleotide triphosphate hydrolases"/>
    <property type="match status" value="1"/>
</dbReference>
<dbReference type="AlphaFoldDB" id="A0AB39QF67"/>
<organism evidence="10">
    <name type="scientific">Streptomyces sp. R28</name>
    <dbReference type="NCBI Taxonomy" id="3238628"/>
    <lineage>
        <taxon>Bacteria</taxon>
        <taxon>Bacillati</taxon>
        <taxon>Actinomycetota</taxon>
        <taxon>Actinomycetes</taxon>
        <taxon>Kitasatosporales</taxon>
        <taxon>Streptomycetaceae</taxon>
        <taxon>Streptomyces</taxon>
    </lineage>
</organism>
<gene>
    <name evidence="10" type="ORF">AB5J49_45180</name>
</gene>
<dbReference type="SUPFAM" id="SSF90123">
    <property type="entry name" value="ABC transporter transmembrane region"/>
    <property type="match status" value="1"/>
</dbReference>
<dbReference type="PANTHER" id="PTHR24221">
    <property type="entry name" value="ATP-BINDING CASSETTE SUB-FAMILY B"/>
    <property type="match status" value="1"/>
</dbReference>
<evidence type="ECO:0000313" key="10">
    <source>
        <dbReference type="EMBL" id="XDQ39968.1"/>
    </source>
</evidence>
<keyword evidence="2 7" id="KW-0812">Transmembrane</keyword>
<keyword evidence="4" id="KW-0067">ATP-binding</keyword>
<dbReference type="InterPro" id="IPR003593">
    <property type="entry name" value="AAA+_ATPase"/>
</dbReference>
<dbReference type="PANTHER" id="PTHR24221:SF654">
    <property type="entry name" value="ATP-BINDING CASSETTE SUB-FAMILY B MEMBER 6"/>
    <property type="match status" value="1"/>
</dbReference>
<evidence type="ECO:0000256" key="3">
    <source>
        <dbReference type="ARBA" id="ARBA00022741"/>
    </source>
</evidence>
<dbReference type="PROSITE" id="PS50929">
    <property type="entry name" value="ABC_TM1F"/>
    <property type="match status" value="1"/>
</dbReference>
<dbReference type="CDD" id="cd07346">
    <property type="entry name" value="ABC_6TM_exporters"/>
    <property type="match status" value="1"/>
</dbReference>
<keyword evidence="3" id="KW-0547">Nucleotide-binding</keyword>
<dbReference type="PROSITE" id="PS00211">
    <property type="entry name" value="ABC_TRANSPORTER_1"/>
    <property type="match status" value="1"/>
</dbReference>
<evidence type="ECO:0000256" key="2">
    <source>
        <dbReference type="ARBA" id="ARBA00022692"/>
    </source>
</evidence>
<dbReference type="FunFam" id="3.40.50.300:FF:001387">
    <property type="entry name" value="ABC transporter ATP-binding protein"/>
    <property type="match status" value="1"/>
</dbReference>
<evidence type="ECO:0000256" key="4">
    <source>
        <dbReference type="ARBA" id="ARBA00022840"/>
    </source>
</evidence>
<evidence type="ECO:0000256" key="7">
    <source>
        <dbReference type="SAM" id="Phobius"/>
    </source>
</evidence>
<name>A0AB39QF67_9ACTN</name>
<dbReference type="GO" id="GO:0005886">
    <property type="term" value="C:plasma membrane"/>
    <property type="evidence" value="ECO:0007669"/>
    <property type="project" value="UniProtKB-SubCell"/>
</dbReference>
<dbReference type="NCBIfam" id="TIGR03797">
    <property type="entry name" value="NHLM_micro_ABC2"/>
    <property type="match status" value="1"/>
</dbReference>
<dbReference type="InterPro" id="IPR003439">
    <property type="entry name" value="ABC_transporter-like_ATP-bd"/>
</dbReference>
<dbReference type="Gene3D" id="1.20.1560.10">
    <property type="entry name" value="ABC transporter type 1, transmembrane domain"/>
    <property type="match status" value="1"/>
</dbReference>
<evidence type="ECO:0000256" key="6">
    <source>
        <dbReference type="ARBA" id="ARBA00023136"/>
    </source>
</evidence>
<feature type="transmembrane region" description="Helical" evidence="7">
    <location>
        <begin position="612"/>
        <end position="634"/>
    </location>
</feature>
<accession>A0AB39QF67</accession>
<dbReference type="InterPro" id="IPR027417">
    <property type="entry name" value="P-loop_NTPase"/>
</dbReference>
<comment type="subcellular location">
    <subcellularLocation>
        <location evidence="1">Cell membrane</location>
        <topology evidence="1">Multi-pass membrane protein</topology>
    </subcellularLocation>
</comment>
<dbReference type="Pfam" id="PF00664">
    <property type="entry name" value="ABC_membrane"/>
    <property type="match status" value="1"/>
</dbReference>
<feature type="transmembrane region" description="Helical" evidence="7">
    <location>
        <begin position="390"/>
        <end position="411"/>
    </location>
</feature>
<dbReference type="InterPro" id="IPR011527">
    <property type="entry name" value="ABC1_TM_dom"/>
</dbReference>
<dbReference type="SMART" id="SM00382">
    <property type="entry name" value="AAA"/>
    <property type="match status" value="1"/>
</dbReference>
<dbReference type="GO" id="GO:0034040">
    <property type="term" value="F:ATPase-coupled lipid transmembrane transporter activity"/>
    <property type="evidence" value="ECO:0007669"/>
    <property type="project" value="TreeGrafter"/>
</dbReference>
<feature type="transmembrane region" description="Helical" evidence="7">
    <location>
        <begin position="654"/>
        <end position="676"/>
    </location>
</feature>
<evidence type="ECO:0000256" key="1">
    <source>
        <dbReference type="ARBA" id="ARBA00004651"/>
    </source>
</evidence>
<dbReference type="InterPro" id="IPR039421">
    <property type="entry name" value="Type_1_exporter"/>
</dbReference>
<evidence type="ECO:0000259" key="9">
    <source>
        <dbReference type="PROSITE" id="PS50929"/>
    </source>
</evidence>
<keyword evidence="6 7" id="KW-0472">Membrane</keyword>
<protein>
    <submittedName>
        <fullName evidence="10">NHLP bacteriocin export ABC transporter permease/ATPase subunit</fullName>
    </submittedName>
</protein>
<dbReference type="InterPro" id="IPR036640">
    <property type="entry name" value="ABC1_TM_sf"/>
</dbReference>
<feature type="transmembrane region" description="Helical" evidence="7">
    <location>
        <begin position="530"/>
        <end position="550"/>
    </location>
</feature>
<dbReference type="EMBL" id="CP163439">
    <property type="protein sequence ID" value="XDQ39968.1"/>
    <property type="molecule type" value="Genomic_DNA"/>
</dbReference>
<evidence type="ECO:0000256" key="5">
    <source>
        <dbReference type="ARBA" id="ARBA00022989"/>
    </source>
</evidence>
<dbReference type="CDD" id="cd03228">
    <property type="entry name" value="ABCC_MRP_Like"/>
    <property type="match status" value="1"/>
</dbReference>
<evidence type="ECO:0000259" key="8">
    <source>
        <dbReference type="PROSITE" id="PS50893"/>
    </source>
</evidence>
<dbReference type="Pfam" id="PF00005">
    <property type="entry name" value="ABC_tran"/>
    <property type="match status" value="1"/>
</dbReference>
<feature type="transmembrane region" description="Helical" evidence="7">
    <location>
        <begin position="426"/>
        <end position="447"/>
    </location>
</feature>
<dbReference type="SUPFAM" id="SSF52540">
    <property type="entry name" value="P-loop containing nucleoside triphosphate hydrolases"/>
    <property type="match status" value="1"/>
</dbReference>
<reference evidence="10" key="1">
    <citation type="submission" date="2024-07" db="EMBL/GenBank/DDBJ databases">
        <authorList>
            <person name="Yu S.T."/>
        </authorList>
    </citation>
    <scope>NUCLEOTIDE SEQUENCE</scope>
    <source>
        <strain evidence="10">R28</strain>
    </source>
</reference>
<feature type="transmembrane region" description="Helical" evidence="7">
    <location>
        <begin position="500"/>
        <end position="524"/>
    </location>
</feature>
<dbReference type="GO" id="GO:0005524">
    <property type="term" value="F:ATP binding"/>
    <property type="evidence" value="ECO:0007669"/>
    <property type="project" value="UniProtKB-KW"/>
</dbReference>
<keyword evidence="5 7" id="KW-1133">Transmembrane helix</keyword>
<dbReference type="InterPro" id="IPR022515">
    <property type="entry name" value="NHPM_micro_ABC2"/>
</dbReference>
<dbReference type="GO" id="GO:0140359">
    <property type="term" value="F:ABC-type transporter activity"/>
    <property type="evidence" value="ECO:0007669"/>
    <property type="project" value="InterPro"/>
</dbReference>
<feature type="domain" description="ABC transporter" evidence="8">
    <location>
        <begin position="703"/>
        <end position="934"/>
    </location>
</feature>
<dbReference type="GO" id="GO:0016887">
    <property type="term" value="F:ATP hydrolysis activity"/>
    <property type="evidence" value="ECO:0007669"/>
    <property type="project" value="InterPro"/>
</dbReference>
<dbReference type="PROSITE" id="PS50893">
    <property type="entry name" value="ABC_TRANSPORTER_2"/>
    <property type="match status" value="1"/>
</dbReference>
<dbReference type="InterPro" id="IPR017871">
    <property type="entry name" value="ABC_transporter-like_CS"/>
</dbReference>
<dbReference type="RefSeq" id="WP_369174676.1">
    <property type="nucleotide sequence ID" value="NZ_CP163439.1"/>
</dbReference>